<evidence type="ECO:0000313" key="3">
    <source>
        <dbReference type="EMBL" id="MCC3299254.1"/>
    </source>
</evidence>
<evidence type="ECO:0000256" key="2">
    <source>
        <dbReference type="SAM" id="SignalP"/>
    </source>
</evidence>
<sequence>MKNASKYLGTIVLSAGLLFGATACGGAEEPSKESTAAAAEEKAQLTPAKAAETIEKFFEATTSDEIAAAFPDDADEKTFSEAVQLTDPEAKVSDVAAAMADFALVKVLDPKAELSIAVDESKIVVKDRKASVPVEAISVKSGDKAVANSAELADEVNDLVFRDGSWLIAFPQAPEADASETASPSASAEASADSKK</sequence>
<evidence type="ECO:0000256" key="1">
    <source>
        <dbReference type="SAM" id="MobiDB-lite"/>
    </source>
</evidence>
<protein>
    <recommendedName>
        <fullName evidence="5">DUF4878 domain-containing protein</fullName>
    </recommendedName>
</protein>
<dbReference type="PROSITE" id="PS51257">
    <property type="entry name" value="PROKAR_LIPOPROTEIN"/>
    <property type="match status" value="1"/>
</dbReference>
<feature type="region of interest" description="Disordered" evidence="1">
    <location>
        <begin position="172"/>
        <end position="196"/>
    </location>
</feature>
<keyword evidence="4" id="KW-1185">Reference proteome</keyword>
<reference evidence="3" key="1">
    <citation type="submission" date="2021-10" db="EMBL/GenBank/DDBJ databases">
        <title>Novel species in genus Arthrobacter.</title>
        <authorList>
            <person name="Liu Y."/>
        </authorList>
    </citation>
    <scope>NUCLEOTIDE SEQUENCE</scope>
    <source>
        <strain evidence="3">Zg-Y453</strain>
    </source>
</reference>
<comment type="caution">
    <text evidence="3">The sequence shown here is derived from an EMBL/GenBank/DDBJ whole genome shotgun (WGS) entry which is preliminary data.</text>
</comment>
<keyword evidence="2" id="KW-0732">Signal</keyword>
<feature type="compositionally biased region" description="Low complexity" evidence="1">
    <location>
        <begin position="173"/>
        <end position="196"/>
    </location>
</feature>
<gene>
    <name evidence="3" type="ORF">LJ757_15800</name>
</gene>
<feature type="chain" id="PRO_5040719622" description="DUF4878 domain-containing protein" evidence="2">
    <location>
        <begin position="24"/>
        <end position="196"/>
    </location>
</feature>
<feature type="signal peptide" evidence="2">
    <location>
        <begin position="1"/>
        <end position="23"/>
    </location>
</feature>
<dbReference type="RefSeq" id="WP_227897242.1">
    <property type="nucleotide sequence ID" value="NZ_CP099467.1"/>
</dbReference>
<dbReference type="AlphaFoldDB" id="A0A9X1MIN2"/>
<organism evidence="3 4">
    <name type="scientific">Arthrobacter caoxuetaonis</name>
    <dbReference type="NCBI Taxonomy" id="2886935"/>
    <lineage>
        <taxon>Bacteria</taxon>
        <taxon>Bacillati</taxon>
        <taxon>Actinomycetota</taxon>
        <taxon>Actinomycetes</taxon>
        <taxon>Micrococcales</taxon>
        <taxon>Micrococcaceae</taxon>
        <taxon>Arthrobacter</taxon>
    </lineage>
</organism>
<evidence type="ECO:0008006" key="5">
    <source>
        <dbReference type="Google" id="ProtNLM"/>
    </source>
</evidence>
<dbReference type="Proteomes" id="UP001139158">
    <property type="component" value="Unassembled WGS sequence"/>
</dbReference>
<dbReference type="EMBL" id="JAJFZV010000018">
    <property type="protein sequence ID" value="MCC3299254.1"/>
    <property type="molecule type" value="Genomic_DNA"/>
</dbReference>
<proteinExistence type="predicted"/>
<accession>A0A9X1MIN2</accession>
<evidence type="ECO:0000313" key="4">
    <source>
        <dbReference type="Proteomes" id="UP001139158"/>
    </source>
</evidence>
<name>A0A9X1MIN2_9MICC</name>